<evidence type="ECO:0000313" key="7">
    <source>
        <dbReference type="EMBL" id="GET39157.1"/>
    </source>
</evidence>
<dbReference type="GO" id="GO:0016787">
    <property type="term" value="F:hydrolase activity"/>
    <property type="evidence" value="ECO:0007669"/>
    <property type="project" value="UniProtKB-KW"/>
</dbReference>
<comment type="pathway">
    <text evidence="1">Ketone degradation; acetoin degradation.</text>
</comment>
<evidence type="ECO:0000256" key="2">
    <source>
        <dbReference type="ARBA" id="ARBA00005947"/>
    </source>
</evidence>
<dbReference type="PRINTS" id="PR01270">
    <property type="entry name" value="HDASUPER"/>
</dbReference>
<proteinExistence type="inferred from homology"/>
<dbReference type="PANTHER" id="PTHR10625">
    <property type="entry name" value="HISTONE DEACETYLASE HDAC1-RELATED"/>
    <property type="match status" value="1"/>
</dbReference>
<dbReference type="Gene3D" id="3.40.800.20">
    <property type="entry name" value="Histone deacetylase domain"/>
    <property type="match status" value="1"/>
</dbReference>
<dbReference type="InterPro" id="IPR037138">
    <property type="entry name" value="His_deacetylse_dom_sf"/>
</dbReference>
<comment type="similarity">
    <text evidence="2">Belongs to the histone deacetylase family.</text>
</comment>
<name>A0AAV3XFL8_9CYAN</name>
<evidence type="ECO:0000256" key="3">
    <source>
        <dbReference type="ARBA" id="ARBA00020218"/>
    </source>
</evidence>
<feature type="domain" description="Histone deacetylase" evidence="6">
    <location>
        <begin position="21"/>
        <end position="309"/>
    </location>
</feature>
<sequence>MRQAIFLSSPDVWQRGHGENHPLKPERLQRTFELLCEYNAFNAPNVRVVSPRLATDDELALFHTRQYIEVVRSLNNDSNKKEGFRYGFDSADNPIFPDMFASESLKVGSALLGAELLIKQECDVAFSYSGGLHHSLPDRVSGFCVFNDAAVAIHWLLQQGLRVAYVDIDVHHGDGVQAAFYDNDQVLTISLHQVPLFPGSGYVDEIGVDKGKGYCVNVPLPPRTDDRTYLWAFNQVVPPLVERFKPDIVVTQLGVDTHYKDPLAGMNLTTNGQTNLFAALDKLAPKWLALGGGGYDISVVPRAWTLAFGVMSGQEFPEQLPTNYRAKYGGQWLWDKPLAESTLPQVRQRVEAVVAEVKKCHQIAS</sequence>
<dbReference type="GO" id="GO:0045150">
    <property type="term" value="P:acetoin catabolic process"/>
    <property type="evidence" value="ECO:0007669"/>
    <property type="project" value="UniProtKB-KW"/>
</dbReference>
<comment type="caution">
    <text evidence="7">The sequence shown here is derived from an EMBL/GenBank/DDBJ whole genome shotgun (WGS) entry which is preliminary data.</text>
</comment>
<dbReference type="Pfam" id="PF00850">
    <property type="entry name" value="Hist_deacetyl"/>
    <property type="match status" value="1"/>
</dbReference>
<dbReference type="RefSeq" id="WP_226584212.1">
    <property type="nucleotide sequence ID" value="NZ_BLAY01000060.1"/>
</dbReference>
<dbReference type="InterPro" id="IPR000286">
    <property type="entry name" value="HDACs"/>
</dbReference>
<keyword evidence="5" id="KW-0378">Hydrolase</keyword>
<gene>
    <name evidence="7" type="ORF">MiSe_39210</name>
</gene>
<dbReference type="SUPFAM" id="SSF52768">
    <property type="entry name" value="Arginase/deacetylase"/>
    <property type="match status" value="1"/>
</dbReference>
<dbReference type="InterPro" id="IPR003085">
    <property type="entry name" value="AcuC"/>
</dbReference>
<keyword evidence="4" id="KW-0006">Acetoin catabolism</keyword>
<organism evidence="7 8">
    <name type="scientific">Microseira wollei NIES-4236</name>
    <dbReference type="NCBI Taxonomy" id="2530354"/>
    <lineage>
        <taxon>Bacteria</taxon>
        <taxon>Bacillati</taxon>
        <taxon>Cyanobacteriota</taxon>
        <taxon>Cyanophyceae</taxon>
        <taxon>Oscillatoriophycideae</taxon>
        <taxon>Aerosakkonematales</taxon>
        <taxon>Aerosakkonemataceae</taxon>
        <taxon>Microseira</taxon>
    </lineage>
</organism>
<dbReference type="InterPro" id="IPR023696">
    <property type="entry name" value="Ureohydrolase_dom_sf"/>
</dbReference>
<dbReference type="GO" id="GO:0004407">
    <property type="term" value="F:histone deacetylase activity"/>
    <property type="evidence" value="ECO:0007669"/>
    <property type="project" value="InterPro"/>
</dbReference>
<dbReference type="PANTHER" id="PTHR10625:SF10">
    <property type="entry name" value="HISTONE DEACETYLASE HDAC1"/>
    <property type="match status" value="1"/>
</dbReference>
<dbReference type="AlphaFoldDB" id="A0AAV3XFL8"/>
<evidence type="ECO:0000313" key="8">
    <source>
        <dbReference type="Proteomes" id="UP001050975"/>
    </source>
</evidence>
<dbReference type="InterPro" id="IPR023801">
    <property type="entry name" value="His_deacetylse_dom"/>
</dbReference>
<dbReference type="GO" id="GO:0040029">
    <property type="term" value="P:epigenetic regulation of gene expression"/>
    <property type="evidence" value="ECO:0007669"/>
    <property type="project" value="TreeGrafter"/>
</dbReference>
<keyword evidence="8" id="KW-1185">Reference proteome</keyword>
<evidence type="ECO:0000256" key="4">
    <source>
        <dbReference type="ARBA" id="ARBA00022627"/>
    </source>
</evidence>
<evidence type="ECO:0000259" key="6">
    <source>
        <dbReference type="Pfam" id="PF00850"/>
    </source>
</evidence>
<dbReference type="PRINTS" id="PR01271">
    <property type="entry name" value="HISDACETLASE"/>
</dbReference>
<evidence type="ECO:0000256" key="1">
    <source>
        <dbReference type="ARBA" id="ARBA00005101"/>
    </source>
</evidence>
<reference evidence="7" key="1">
    <citation type="submission" date="2019-10" db="EMBL/GenBank/DDBJ databases">
        <title>Draft genome sequece of Microseira wollei NIES-4236.</title>
        <authorList>
            <person name="Yamaguchi H."/>
            <person name="Suzuki S."/>
            <person name="Kawachi M."/>
        </authorList>
    </citation>
    <scope>NUCLEOTIDE SEQUENCE</scope>
    <source>
        <strain evidence="7">NIES-4236</strain>
    </source>
</reference>
<dbReference type="InterPro" id="IPR003084">
    <property type="entry name" value="HDAC_I/II"/>
</dbReference>
<protein>
    <recommendedName>
        <fullName evidence="3">Acetoin utilization protein AcuC</fullName>
    </recommendedName>
</protein>
<evidence type="ECO:0000256" key="5">
    <source>
        <dbReference type="ARBA" id="ARBA00022801"/>
    </source>
</evidence>
<dbReference type="EMBL" id="BLAY01000060">
    <property type="protein sequence ID" value="GET39157.1"/>
    <property type="molecule type" value="Genomic_DNA"/>
</dbReference>
<dbReference type="CDD" id="cd09994">
    <property type="entry name" value="HDAC_AcuC_like"/>
    <property type="match status" value="1"/>
</dbReference>
<dbReference type="Proteomes" id="UP001050975">
    <property type="component" value="Unassembled WGS sequence"/>
</dbReference>
<accession>A0AAV3XFL8</accession>